<reference evidence="1" key="1">
    <citation type="submission" date="2020-02" db="EMBL/GenBank/DDBJ databases">
        <authorList>
            <person name="Meier V. D."/>
        </authorList>
    </citation>
    <scope>NUCLEOTIDE SEQUENCE</scope>
    <source>
        <strain evidence="1">AVDCRST_MAG13</strain>
    </source>
</reference>
<gene>
    <name evidence="1" type="ORF">AVDCRST_MAG13-3623</name>
</gene>
<proteinExistence type="predicted"/>
<accession>A0A6J4TKQ6</accession>
<sequence>MSSEKEEKSRVGPLMAGKIEEAAEKMWHLAQSRVAVTLAKSNEAEITHLWKESPKGFYAVSNLGRDALRSHLMEDT</sequence>
<evidence type="ECO:0000313" key="1">
    <source>
        <dbReference type="EMBL" id="CAA9524576.1"/>
    </source>
</evidence>
<dbReference type="EMBL" id="CADCVO010000564">
    <property type="protein sequence ID" value="CAA9524576.1"/>
    <property type="molecule type" value="Genomic_DNA"/>
</dbReference>
<name>A0A6J4TKQ6_9ACTN</name>
<organism evidence="1">
    <name type="scientific">uncultured Solirubrobacteraceae bacterium</name>
    <dbReference type="NCBI Taxonomy" id="1162706"/>
    <lineage>
        <taxon>Bacteria</taxon>
        <taxon>Bacillati</taxon>
        <taxon>Actinomycetota</taxon>
        <taxon>Thermoleophilia</taxon>
        <taxon>Solirubrobacterales</taxon>
        <taxon>Solirubrobacteraceae</taxon>
        <taxon>environmental samples</taxon>
    </lineage>
</organism>
<dbReference type="AlphaFoldDB" id="A0A6J4TKQ6"/>
<protein>
    <submittedName>
        <fullName evidence="1">Uncharacterized protein</fullName>
    </submittedName>
</protein>